<dbReference type="SUPFAM" id="SSF54695">
    <property type="entry name" value="POZ domain"/>
    <property type="match status" value="1"/>
</dbReference>
<dbReference type="InterPro" id="IPR011333">
    <property type="entry name" value="SKP1/BTB/POZ_sf"/>
</dbReference>
<dbReference type="Gene3D" id="1.25.40.420">
    <property type="match status" value="1"/>
</dbReference>
<dbReference type="CDD" id="cd00121">
    <property type="entry name" value="MATH"/>
    <property type="match status" value="1"/>
</dbReference>
<dbReference type="OrthoDB" id="6359816at2759"/>
<proteinExistence type="predicted"/>
<dbReference type="SMART" id="SM00225">
    <property type="entry name" value="BTB"/>
    <property type="match status" value="1"/>
</dbReference>
<evidence type="ECO:0000313" key="3">
    <source>
        <dbReference type="EMBL" id="GBN46684.1"/>
    </source>
</evidence>
<dbReference type="InterPro" id="IPR002083">
    <property type="entry name" value="MATH/TRAF_dom"/>
</dbReference>
<evidence type="ECO:0000259" key="1">
    <source>
        <dbReference type="PROSITE" id="PS50097"/>
    </source>
</evidence>
<dbReference type="SUPFAM" id="SSF49599">
    <property type="entry name" value="TRAF domain-like"/>
    <property type="match status" value="1"/>
</dbReference>
<dbReference type="InterPro" id="IPR008974">
    <property type="entry name" value="TRAF-like"/>
</dbReference>
<evidence type="ECO:0000313" key="4">
    <source>
        <dbReference type="Proteomes" id="UP000499080"/>
    </source>
</evidence>
<sequence length="549" mass="64575">MKEFIFTWSIRNIGYSWHKTGETIYSPAFTAVPIQNSVWNLQLNPRGSIDDDYLSLFLQRSVDNGPEELSVNFELSCLSSEKSPLYSHFFPESDQYFKRKTSFGHPRFLRRHEVFVQRKSLYMPRDTLTVRCRMWKDEGDISESGKIFGLTCLEIERILSVDNIKPRIGKEHTVCIHSELQNKELISISLSYYEYTIGVKINPTNVENIKYSILKLSFVKKIDRKIFCEHRSSCLGSPVRETWRLNVVKHLDIENEDSGENDVELLSEFTYSTGQETKTLEKDFPFSPRSSELVSKYINSCISSENLSDCPRISQDLWNLYAEHVLCDLELKTETSSFFVHKIVLCARSPVFLAMLSRDMKEKRNECIDIEDIMDDILKKFLFFLYTDTFEDLEWEAVIGLYYAADKYHVERLKILCSSFLLKNIDVENVCELLLLADRHHDSDFKRRVEDFILQNDEKIFSSSIWKQFVCEQSLLSAMTMLLKYDKERVQTEFQPWEAVWLMSIDFYRFFLLAFQNRQRVCEVNGRLNVPLKFIKRALQKTPLHDTLV</sequence>
<dbReference type="EMBL" id="BGPR01010537">
    <property type="protein sequence ID" value="GBN46684.1"/>
    <property type="molecule type" value="Genomic_DNA"/>
</dbReference>
<dbReference type="Gene3D" id="2.60.210.10">
    <property type="entry name" value="Apoptosis, Tumor Necrosis Factor Receptor Associated Protein 2, Chain A"/>
    <property type="match status" value="1"/>
</dbReference>
<comment type="caution">
    <text evidence="3">The sequence shown here is derived from an EMBL/GenBank/DDBJ whole genome shotgun (WGS) entry which is preliminary data.</text>
</comment>
<evidence type="ECO:0000259" key="2">
    <source>
        <dbReference type="PROSITE" id="PS50144"/>
    </source>
</evidence>
<organism evidence="3 4">
    <name type="scientific">Araneus ventricosus</name>
    <name type="common">Orbweaver spider</name>
    <name type="synonym">Epeira ventricosa</name>
    <dbReference type="NCBI Taxonomy" id="182803"/>
    <lineage>
        <taxon>Eukaryota</taxon>
        <taxon>Metazoa</taxon>
        <taxon>Ecdysozoa</taxon>
        <taxon>Arthropoda</taxon>
        <taxon>Chelicerata</taxon>
        <taxon>Arachnida</taxon>
        <taxon>Araneae</taxon>
        <taxon>Araneomorphae</taxon>
        <taxon>Entelegynae</taxon>
        <taxon>Araneoidea</taxon>
        <taxon>Araneidae</taxon>
        <taxon>Araneus</taxon>
    </lineage>
</organism>
<dbReference type="AlphaFoldDB" id="A0A4Y2P5L0"/>
<gene>
    <name evidence="3" type="primary">spop_127</name>
    <name evidence="3" type="ORF">AVEN_229790_1</name>
</gene>
<dbReference type="Proteomes" id="UP000499080">
    <property type="component" value="Unassembled WGS sequence"/>
</dbReference>
<accession>A0A4Y2P5L0</accession>
<dbReference type="Gene3D" id="3.30.710.10">
    <property type="entry name" value="Potassium Channel Kv1.1, Chain A"/>
    <property type="match status" value="1"/>
</dbReference>
<keyword evidence="4" id="KW-1185">Reference proteome</keyword>
<feature type="domain" description="BTB" evidence="1">
    <location>
        <begin position="327"/>
        <end position="394"/>
    </location>
</feature>
<name>A0A4Y2P5L0_ARAVE</name>
<feature type="domain" description="MATH" evidence="2">
    <location>
        <begin position="3"/>
        <end position="134"/>
    </location>
</feature>
<dbReference type="InterPro" id="IPR000210">
    <property type="entry name" value="BTB/POZ_dom"/>
</dbReference>
<dbReference type="PROSITE" id="PS50144">
    <property type="entry name" value="MATH"/>
    <property type="match status" value="1"/>
</dbReference>
<dbReference type="GO" id="GO:0030163">
    <property type="term" value="P:protein catabolic process"/>
    <property type="evidence" value="ECO:0007669"/>
    <property type="project" value="UniProtKB-ARBA"/>
</dbReference>
<reference evidence="3 4" key="1">
    <citation type="journal article" date="2019" name="Sci. Rep.">
        <title>Orb-weaving spider Araneus ventricosus genome elucidates the spidroin gene catalogue.</title>
        <authorList>
            <person name="Kono N."/>
            <person name="Nakamura H."/>
            <person name="Ohtoshi R."/>
            <person name="Moran D.A.P."/>
            <person name="Shinohara A."/>
            <person name="Yoshida Y."/>
            <person name="Fujiwara M."/>
            <person name="Mori M."/>
            <person name="Tomita M."/>
            <person name="Arakawa K."/>
        </authorList>
    </citation>
    <scope>NUCLEOTIDE SEQUENCE [LARGE SCALE GENOMIC DNA]</scope>
</reference>
<dbReference type="PANTHER" id="PTHR24413">
    <property type="entry name" value="SPECKLE-TYPE POZ PROTEIN"/>
    <property type="match status" value="1"/>
</dbReference>
<protein>
    <submittedName>
        <fullName evidence="3">Speckle-type POZ protein</fullName>
    </submittedName>
</protein>
<dbReference type="Pfam" id="PF00651">
    <property type="entry name" value="BTB"/>
    <property type="match status" value="1"/>
</dbReference>
<dbReference type="PROSITE" id="PS50097">
    <property type="entry name" value="BTB"/>
    <property type="match status" value="1"/>
</dbReference>